<sequence length="417" mass="44906">MATQTNITNDEGENSDLFIGTLNTAITDSDAITYHPYLNYDRELSYYNKSLIVLGKTTRGGAGTIAQITDSPVSNLNTTRVLRFDYLVRSNDEDGCYFETGDSGSPVFVDQNGVAAIVGTNSLLSSVTTPAGTNYLNYSNFIPHYVDKLNVVMESTGYRMTKAIPGSTTLVLSHTPPSTTIRAGHDFTIGLNLGNTGSSMAENVKLENSLSTSYSVSSASGSSWFDESTNTLIAARRASIDTSENTDYSLTLSIPIAGSHTHTVTYRSDQSSEVSESFTIDVMESFLSWSLGLSDPSVTGDDDHDGVSNLLEYVFGGDPAVASRLVAGENISLLPQFQLVGGSYTLSYVRRIDYADRAITYQLTSSSTLAIDSFSDASAMISNTSISAINAEYEQVTLTLAPSGSERFFRIEVTLDE</sequence>
<name>A0AAE2VBV9_9BACT</name>
<gene>
    <name evidence="1" type="ORF">JIN83_05095</name>
</gene>
<organism evidence="1 2">
    <name type="scientific">Oceaniferula flava</name>
    <dbReference type="NCBI Taxonomy" id="2800421"/>
    <lineage>
        <taxon>Bacteria</taxon>
        <taxon>Pseudomonadati</taxon>
        <taxon>Verrucomicrobiota</taxon>
        <taxon>Verrucomicrobiia</taxon>
        <taxon>Verrucomicrobiales</taxon>
        <taxon>Verrucomicrobiaceae</taxon>
        <taxon>Oceaniferula</taxon>
    </lineage>
</organism>
<evidence type="ECO:0000313" key="2">
    <source>
        <dbReference type="Proteomes" id="UP000634206"/>
    </source>
</evidence>
<comment type="caution">
    <text evidence="1">The sequence shown here is derived from an EMBL/GenBank/DDBJ whole genome shotgun (WGS) entry which is preliminary data.</text>
</comment>
<keyword evidence="2" id="KW-1185">Reference proteome</keyword>
<evidence type="ECO:0000313" key="1">
    <source>
        <dbReference type="EMBL" id="MBK1854321.1"/>
    </source>
</evidence>
<dbReference type="EMBL" id="JAENIG010000002">
    <property type="protein sequence ID" value="MBK1854321.1"/>
    <property type="molecule type" value="Genomic_DNA"/>
</dbReference>
<dbReference type="RefSeq" id="WP_309488926.1">
    <property type="nucleotide sequence ID" value="NZ_JAENIG010000002.1"/>
</dbReference>
<dbReference type="SUPFAM" id="SSF50494">
    <property type="entry name" value="Trypsin-like serine proteases"/>
    <property type="match status" value="1"/>
</dbReference>
<proteinExistence type="predicted"/>
<dbReference type="Gene3D" id="2.60.40.10">
    <property type="entry name" value="Immunoglobulins"/>
    <property type="match status" value="1"/>
</dbReference>
<evidence type="ECO:0008006" key="3">
    <source>
        <dbReference type="Google" id="ProtNLM"/>
    </source>
</evidence>
<reference evidence="1" key="1">
    <citation type="submission" date="2021-01" db="EMBL/GenBank/DDBJ databases">
        <title>Modified the classification status of verrucomicrobia.</title>
        <authorList>
            <person name="Feng X."/>
        </authorList>
    </citation>
    <scope>NUCLEOTIDE SEQUENCE</scope>
    <source>
        <strain evidence="1">5K15</strain>
    </source>
</reference>
<protein>
    <recommendedName>
        <fullName evidence="3">Serine protease</fullName>
    </recommendedName>
</protein>
<dbReference type="AlphaFoldDB" id="A0AAE2VBV9"/>
<accession>A0AAE2VBV9</accession>
<dbReference type="Proteomes" id="UP000634206">
    <property type="component" value="Unassembled WGS sequence"/>
</dbReference>
<dbReference type="InterPro" id="IPR013783">
    <property type="entry name" value="Ig-like_fold"/>
</dbReference>
<dbReference type="InterPro" id="IPR009003">
    <property type="entry name" value="Peptidase_S1_PA"/>
</dbReference>